<gene>
    <name evidence="2" type="ORF">OG579_19760</name>
</gene>
<dbReference type="EMBL" id="CP108021">
    <property type="protein sequence ID" value="WUM19901.1"/>
    <property type="molecule type" value="Genomic_DNA"/>
</dbReference>
<name>A0AAU4K1F4_9NOCA</name>
<accession>A0AAU4K1F4</accession>
<evidence type="ECO:0000313" key="2">
    <source>
        <dbReference type="EMBL" id="WUM19901.1"/>
    </source>
</evidence>
<dbReference type="PANTHER" id="PTHR33371">
    <property type="entry name" value="INTERMEMBRANE PHOSPHOLIPID TRANSPORT SYSTEM BINDING PROTEIN MLAD-RELATED"/>
    <property type="match status" value="1"/>
</dbReference>
<dbReference type="Proteomes" id="UP001432128">
    <property type="component" value="Chromosome"/>
</dbReference>
<dbReference type="KEGG" id="whr:OG579_19760"/>
<dbReference type="PANTHER" id="PTHR33371:SF4">
    <property type="entry name" value="INTERMEMBRANE PHOSPHOLIPID TRANSPORT SYSTEM BINDING PROTEIN MLAD"/>
    <property type="match status" value="1"/>
</dbReference>
<dbReference type="InterPro" id="IPR052336">
    <property type="entry name" value="MlaD_Phospholipid_Transporter"/>
</dbReference>
<feature type="domain" description="Mce/MlaD" evidence="1">
    <location>
        <begin position="52"/>
        <end position="117"/>
    </location>
</feature>
<dbReference type="RefSeq" id="WP_328857337.1">
    <property type="nucleotide sequence ID" value="NZ_CP108021.1"/>
</dbReference>
<keyword evidence="3" id="KW-1185">Reference proteome</keyword>
<dbReference type="InterPro" id="IPR003399">
    <property type="entry name" value="Mce/MlaD"/>
</dbReference>
<dbReference type="Pfam" id="PF02470">
    <property type="entry name" value="MlaD"/>
    <property type="match status" value="1"/>
</dbReference>
<protein>
    <submittedName>
        <fullName evidence="2">MlaD family protein</fullName>
    </submittedName>
</protein>
<evidence type="ECO:0000259" key="1">
    <source>
        <dbReference type="Pfam" id="PF02470"/>
    </source>
</evidence>
<dbReference type="GO" id="GO:0005576">
    <property type="term" value="C:extracellular region"/>
    <property type="evidence" value="ECO:0007669"/>
    <property type="project" value="TreeGrafter"/>
</dbReference>
<organism evidence="2 3">
    <name type="scientific">Williamsia herbipolensis</name>
    <dbReference type="NCBI Taxonomy" id="1603258"/>
    <lineage>
        <taxon>Bacteria</taxon>
        <taxon>Bacillati</taxon>
        <taxon>Actinomycetota</taxon>
        <taxon>Actinomycetes</taxon>
        <taxon>Mycobacteriales</taxon>
        <taxon>Nocardiaceae</taxon>
        <taxon>Williamsia</taxon>
    </lineage>
</organism>
<dbReference type="AlphaFoldDB" id="A0AAU4K1F4"/>
<evidence type="ECO:0000313" key="3">
    <source>
        <dbReference type="Proteomes" id="UP001432128"/>
    </source>
</evidence>
<sequence length="378" mass="39498">MTTSVTSPAPSGLRRWATRSVIVVAIVAVIAGCVAAVRASDDASSTAGCAIMSDSIGLYPGSNLTLLGVTIGKVTGVAPSNGHVRVDFSMDSARKLPADVSAVTTSDSIVTDRRLEIPTSYVGGATWDTRNCIPLERTHTPKSLSEAFSAFDKLSAQLTDAGGRSPEQQQAVRTALASVDDSLKGTAEDFNRAVQGLGAALGDPQLRDTQLRSLITNGQQLADFFVQRWPDVRLAVDNVGKFATALGDLTRELNPALVRLTSVVPKLASNLQRFDPILFTLLGLITPLVELLPTDQIVALLKSLPPVMSALQAMAQDKQAGLAITIKPPRVRVPVASAGVTCAALNRALAGSCRPSPGARESVDTDLVALVLGSGGIR</sequence>
<reference evidence="2 3" key="1">
    <citation type="submission" date="2022-10" db="EMBL/GenBank/DDBJ databases">
        <title>The complete genomes of actinobacterial strains from the NBC collection.</title>
        <authorList>
            <person name="Joergensen T.S."/>
            <person name="Alvarez Arevalo M."/>
            <person name="Sterndorff E.B."/>
            <person name="Faurdal D."/>
            <person name="Vuksanovic O."/>
            <person name="Mourched A.-S."/>
            <person name="Charusanti P."/>
            <person name="Shaw S."/>
            <person name="Blin K."/>
            <person name="Weber T."/>
        </authorList>
    </citation>
    <scope>NUCLEOTIDE SEQUENCE [LARGE SCALE GENOMIC DNA]</scope>
    <source>
        <strain evidence="2 3">NBC_00319</strain>
    </source>
</reference>
<proteinExistence type="predicted"/>